<sequence>MAGQQRLALIIPLNRPQIRWEIYSVGGEGFSLLSVSVLNGMETVAY</sequence>
<dbReference type="AlphaFoldDB" id="A0A0E9VD17"/>
<proteinExistence type="predicted"/>
<accession>A0A0E9VD17</accession>
<reference evidence="1" key="1">
    <citation type="submission" date="2014-11" db="EMBL/GenBank/DDBJ databases">
        <authorList>
            <person name="Amaro Gonzalez C."/>
        </authorList>
    </citation>
    <scope>NUCLEOTIDE SEQUENCE</scope>
</reference>
<reference evidence="1" key="2">
    <citation type="journal article" date="2015" name="Fish Shellfish Immunol.">
        <title>Early steps in the European eel (Anguilla anguilla)-Vibrio vulnificus interaction in the gills: Role of the RtxA13 toxin.</title>
        <authorList>
            <person name="Callol A."/>
            <person name="Pajuelo D."/>
            <person name="Ebbesson L."/>
            <person name="Teles M."/>
            <person name="MacKenzie S."/>
            <person name="Amaro C."/>
        </authorList>
    </citation>
    <scope>NUCLEOTIDE SEQUENCE</scope>
</reference>
<dbReference type="EMBL" id="GBXM01032563">
    <property type="protein sequence ID" value="JAH76014.1"/>
    <property type="molecule type" value="Transcribed_RNA"/>
</dbReference>
<name>A0A0E9VD17_ANGAN</name>
<protein>
    <submittedName>
        <fullName evidence="1">Uncharacterized protein</fullName>
    </submittedName>
</protein>
<evidence type="ECO:0000313" key="1">
    <source>
        <dbReference type="EMBL" id="JAH76014.1"/>
    </source>
</evidence>
<organism evidence="1">
    <name type="scientific">Anguilla anguilla</name>
    <name type="common">European freshwater eel</name>
    <name type="synonym">Muraena anguilla</name>
    <dbReference type="NCBI Taxonomy" id="7936"/>
    <lineage>
        <taxon>Eukaryota</taxon>
        <taxon>Metazoa</taxon>
        <taxon>Chordata</taxon>
        <taxon>Craniata</taxon>
        <taxon>Vertebrata</taxon>
        <taxon>Euteleostomi</taxon>
        <taxon>Actinopterygii</taxon>
        <taxon>Neopterygii</taxon>
        <taxon>Teleostei</taxon>
        <taxon>Anguilliformes</taxon>
        <taxon>Anguillidae</taxon>
        <taxon>Anguilla</taxon>
    </lineage>
</organism>